<evidence type="ECO:0000256" key="3">
    <source>
        <dbReference type="ARBA" id="ARBA00023134"/>
    </source>
</evidence>
<dbReference type="Proteomes" id="UP001642409">
    <property type="component" value="Unassembled WGS sequence"/>
</dbReference>
<feature type="binding site" evidence="5">
    <location>
        <position position="32"/>
    </location>
    <ligand>
        <name>Mg(2+)</name>
        <dbReference type="ChEBI" id="CHEBI:18420"/>
    </ligand>
</feature>
<dbReference type="GO" id="GO:0005525">
    <property type="term" value="F:GTP binding"/>
    <property type="evidence" value="ECO:0007669"/>
    <property type="project" value="UniProtKB-KW"/>
</dbReference>
<dbReference type="SMART" id="SM00177">
    <property type="entry name" value="ARF"/>
    <property type="match status" value="1"/>
</dbReference>
<reference evidence="8 9" key="2">
    <citation type="submission" date="2024-07" db="EMBL/GenBank/DDBJ databases">
        <authorList>
            <person name="Akdeniz Z."/>
        </authorList>
    </citation>
    <scope>NUCLEOTIDE SEQUENCE [LARGE SCALE GENOMIC DNA]</scope>
</reference>
<sequence>MGLSNFSKIFGKLFSKNDIHILVLGLDAAGKTTILKKLNLGEAIAIPNIDFHIEMVEHKGIKFLEWDLGGCGIRHQFIPQCLNSQIIDAIIYVVDSCDQDPFRIQDSKVQLQKLMTEDRLQDAALLVFANKQDLPKAMSLSDLSEKLELNSYINREQHIQACSAKTGEGLQQGFEWLSTIINERYKRTK</sequence>
<evidence type="ECO:0000256" key="2">
    <source>
        <dbReference type="ARBA" id="ARBA00022741"/>
    </source>
</evidence>
<dbReference type="InterPro" id="IPR027417">
    <property type="entry name" value="P-loop_NTPase"/>
</dbReference>
<organism evidence="7">
    <name type="scientific">Hexamita inflata</name>
    <dbReference type="NCBI Taxonomy" id="28002"/>
    <lineage>
        <taxon>Eukaryota</taxon>
        <taxon>Metamonada</taxon>
        <taxon>Diplomonadida</taxon>
        <taxon>Hexamitidae</taxon>
        <taxon>Hexamitinae</taxon>
        <taxon>Hexamita</taxon>
    </lineage>
</organism>
<dbReference type="InterPro" id="IPR024156">
    <property type="entry name" value="Small_GTPase_ARF"/>
</dbReference>
<evidence type="ECO:0000256" key="4">
    <source>
        <dbReference type="PIRSR" id="PIRSR606689-1"/>
    </source>
</evidence>
<evidence type="ECO:0000256" key="1">
    <source>
        <dbReference type="ARBA" id="ARBA00010290"/>
    </source>
</evidence>
<dbReference type="InterPro" id="IPR005225">
    <property type="entry name" value="Small_GTP-bd"/>
</dbReference>
<dbReference type="AlphaFoldDB" id="A0AA86TDT1"/>
<dbReference type="Pfam" id="PF00025">
    <property type="entry name" value="Arf"/>
    <property type="match status" value="1"/>
</dbReference>
<dbReference type="FunFam" id="3.40.50.300:FF:000412">
    <property type="entry name" value="ADP-ribosylation factor 1"/>
    <property type="match status" value="1"/>
</dbReference>
<keyword evidence="9" id="KW-1185">Reference proteome</keyword>
<dbReference type="SUPFAM" id="SSF52540">
    <property type="entry name" value="P-loop containing nucleoside triphosphate hydrolases"/>
    <property type="match status" value="1"/>
</dbReference>
<feature type="binding site" evidence="4">
    <location>
        <position position="70"/>
    </location>
    <ligand>
        <name>GTP</name>
        <dbReference type="ChEBI" id="CHEBI:37565"/>
    </ligand>
</feature>
<dbReference type="CDD" id="cd00878">
    <property type="entry name" value="Arf_Arl"/>
    <property type="match status" value="1"/>
</dbReference>
<evidence type="ECO:0000313" key="9">
    <source>
        <dbReference type="Proteomes" id="UP001642409"/>
    </source>
</evidence>
<dbReference type="PROSITE" id="PS51417">
    <property type="entry name" value="ARF"/>
    <property type="match status" value="1"/>
</dbReference>
<keyword evidence="5" id="KW-0460">Magnesium</keyword>
<feature type="binding site" evidence="4">
    <location>
        <begin position="130"/>
        <end position="133"/>
    </location>
    <ligand>
        <name>GTP</name>
        <dbReference type="ChEBI" id="CHEBI:37565"/>
    </ligand>
</feature>
<dbReference type="NCBIfam" id="TIGR00231">
    <property type="entry name" value="small_GTP"/>
    <property type="match status" value="1"/>
</dbReference>
<dbReference type="InterPro" id="IPR006689">
    <property type="entry name" value="Small_GTPase_ARF/SAR"/>
</dbReference>
<dbReference type="GO" id="GO:0030010">
    <property type="term" value="P:establishment of cell polarity"/>
    <property type="evidence" value="ECO:0007669"/>
    <property type="project" value="UniProtKB-ARBA"/>
</dbReference>
<gene>
    <name evidence="7" type="ORF">HINF_LOCUS1187</name>
    <name evidence="8" type="ORF">HINF_LOCUS55027</name>
</gene>
<dbReference type="SMART" id="SM00178">
    <property type="entry name" value="SAR"/>
    <property type="match status" value="1"/>
</dbReference>
<dbReference type="EMBL" id="CAXDID020000289">
    <property type="protein sequence ID" value="CAL6071191.1"/>
    <property type="molecule type" value="Genomic_DNA"/>
</dbReference>
<dbReference type="GO" id="GO:0003924">
    <property type="term" value="F:GTPase activity"/>
    <property type="evidence" value="ECO:0007669"/>
    <property type="project" value="InterPro"/>
</dbReference>
<evidence type="ECO:0000313" key="7">
    <source>
        <dbReference type="EMBL" id="CAI9913542.1"/>
    </source>
</evidence>
<keyword evidence="5" id="KW-0479">Metal-binding</keyword>
<comment type="caution">
    <text evidence="7">The sequence shown here is derived from an EMBL/GenBank/DDBJ whole genome shotgun (WGS) entry which is preliminary data.</text>
</comment>
<dbReference type="Gene3D" id="3.40.50.300">
    <property type="entry name" value="P-loop containing nucleotide triphosphate hydrolases"/>
    <property type="match status" value="1"/>
</dbReference>
<evidence type="ECO:0000256" key="5">
    <source>
        <dbReference type="PIRSR" id="PIRSR606689-2"/>
    </source>
</evidence>
<name>A0AA86TDT1_9EUKA</name>
<dbReference type="PRINTS" id="PR00328">
    <property type="entry name" value="SAR1GTPBP"/>
</dbReference>
<dbReference type="EMBL" id="CATOUU010000026">
    <property type="protein sequence ID" value="CAI9913542.1"/>
    <property type="molecule type" value="Genomic_DNA"/>
</dbReference>
<evidence type="ECO:0000313" key="8">
    <source>
        <dbReference type="EMBL" id="CAL6071191.1"/>
    </source>
</evidence>
<evidence type="ECO:0000256" key="6">
    <source>
        <dbReference type="RuleBase" id="RU003925"/>
    </source>
</evidence>
<reference evidence="7" key="1">
    <citation type="submission" date="2023-06" db="EMBL/GenBank/DDBJ databases">
        <authorList>
            <person name="Kurt Z."/>
        </authorList>
    </citation>
    <scope>NUCLEOTIDE SEQUENCE</scope>
</reference>
<protein>
    <submittedName>
        <fullName evidence="7">ADP-ribosylation factor</fullName>
    </submittedName>
    <submittedName>
        <fullName evidence="8">ADP-ribosylation_factor</fullName>
    </submittedName>
</protein>
<proteinExistence type="inferred from homology"/>
<accession>A0AA86TDT1</accession>
<feature type="binding site" evidence="4">
    <location>
        <begin position="25"/>
        <end position="32"/>
    </location>
    <ligand>
        <name>GTP</name>
        <dbReference type="ChEBI" id="CHEBI:37565"/>
    </ligand>
</feature>
<keyword evidence="3 4" id="KW-0342">GTP-binding</keyword>
<dbReference type="GO" id="GO:0046872">
    <property type="term" value="F:metal ion binding"/>
    <property type="evidence" value="ECO:0007669"/>
    <property type="project" value="UniProtKB-KW"/>
</dbReference>
<dbReference type="PANTHER" id="PTHR11711">
    <property type="entry name" value="ADP RIBOSYLATION FACTOR-RELATED"/>
    <property type="match status" value="1"/>
</dbReference>
<comment type="similarity">
    <text evidence="1 6">Belongs to the small GTPase superfamily. Arf family.</text>
</comment>
<keyword evidence="2 4" id="KW-0547">Nucleotide-binding</keyword>